<protein>
    <recommendedName>
        <fullName evidence="4">Myb-like domain-containing protein</fullName>
    </recommendedName>
</protein>
<comment type="caution">
    <text evidence="2">The sequence shown here is derived from an EMBL/GenBank/DDBJ whole genome shotgun (WGS) entry which is preliminary data.</text>
</comment>
<sequence length="239" mass="27158">MGHTLHLRRHMVHTLRLRIHTPHLHMLHLQVNAWIFNSKDSVAGNCKTGNSFWGQIAATFNSTSDPARRRTSKQLKDHWNAYNKEVSLFNAYHIQEEARSTAPLVVRNEAKWKGQHGPGSGTDSTSKRSRQELVSTALATTTEEERPTGRDRAKAAARKDRRKGKESSSSSEVGSKSFAMKNMWNGLVKAKLLKQWNKMKDRSTADMNEAEKRKHAKAIQMVENELGLEDDADEEEEED</sequence>
<evidence type="ECO:0008006" key="4">
    <source>
        <dbReference type="Google" id="ProtNLM"/>
    </source>
</evidence>
<feature type="compositionally biased region" description="Acidic residues" evidence="1">
    <location>
        <begin position="226"/>
        <end position="239"/>
    </location>
</feature>
<accession>A0AAD8TN85</accession>
<feature type="compositionally biased region" description="Basic and acidic residues" evidence="1">
    <location>
        <begin position="199"/>
        <end position="212"/>
    </location>
</feature>
<dbReference type="AlphaFoldDB" id="A0AAD8TN85"/>
<evidence type="ECO:0000313" key="2">
    <source>
        <dbReference type="EMBL" id="KAK1686259.1"/>
    </source>
</evidence>
<evidence type="ECO:0000313" key="3">
    <source>
        <dbReference type="Proteomes" id="UP001231189"/>
    </source>
</evidence>
<feature type="compositionally biased region" description="Basic and acidic residues" evidence="1">
    <location>
        <begin position="143"/>
        <end position="166"/>
    </location>
</feature>
<feature type="region of interest" description="Disordered" evidence="1">
    <location>
        <begin position="110"/>
        <end position="174"/>
    </location>
</feature>
<feature type="compositionally biased region" description="Polar residues" evidence="1">
    <location>
        <begin position="132"/>
        <end position="141"/>
    </location>
</feature>
<organism evidence="2 3">
    <name type="scientific">Lolium multiflorum</name>
    <name type="common">Italian ryegrass</name>
    <name type="synonym">Lolium perenne subsp. multiflorum</name>
    <dbReference type="NCBI Taxonomy" id="4521"/>
    <lineage>
        <taxon>Eukaryota</taxon>
        <taxon>Viridiplantae</taxon>
        <taxon>Streptophyta</taxon>
        <taxon>Embryophyta</taxon>
        <taxon>Tracheophyta</taxon>
        <taxon>Spermatophyta</taxon>
        <taxon>Magnoliopsida</taxon>
        <taxon>Liliopsida</taxon>
        <taxon>Poales</taxon>
        <taxon>Poaceae</taxon>
        <taxon>BOP clade</taxon>
        <taxon>Pooideae</taxon>
        <taxon>Poodae</taxon>
        <taxon>Poeae</taxon>
        <taxon>Poeae Chloroplast Group 2 (Poeae type)</taxon>
        <taxon>Loliodinae</taxon>
        <taxon>Loliinae</taxon>
        <taxon>Lolium</taxon>
    </lineage>
</organism>
<proteinExistence type="predicted"/>
<evidence type="ECO:0000256" key="1">
    <source>
        <dbReference type="SAM" id="MobiDB-lite"/>
    </source>
</evidence>
<dbReference type="PANTHER" id="PTHR45023">
    <property type="match status" value="1"/>
</dbReference>
<gene>
    <name evidence="2" type="ORF">QYE76_047107</name>
</gene>
<keyword evidence="3" id="KW-1185">Reference proteome</keyword>
<feature type="region of interest" description="Disordered" evidence="1">
    <location>
        <begin position="199"/>
        <end position="239"/>
    </location>
</feature>
<reference evidence="2" key="1">
    <citation type="submission" date="2023-07" db="EMBL/GenBank/DDBJ databases">
        <title>A chromosome-level genome assembly of Lolium multiflorum.</title>
        <authorList>
            <person name="Chen Y."/>
            <person name="Copetti D."/>
            <person name="Kolliker R."/>
            <person name="Studer B."/>
        </authorList>
    </citation>
    <scope>NUCLEOTIDE SEQUENCE</scope>
    <source>
        <strain evidence="2">02402/16</strain>
        <tissue evidence="2">Leaf</tissue>
    </source>
</reference>
<dbReference type="PANTHER" id="PTHR45023:SF4">
    <property type="entry name" value="GLYCINE-RICH PROTEIN-RELATED"/>
    <property type="match status" value="1"/>
</dbReference>
<dbReference type="EMBL" id="JAUUTY010000002">
    <property type="protein sequence ID" value="KAK1686259.1"/>
    <property type="molecule type" value="Genomic_DNA"/>
</dbReference>
<name>A0AAD8TN85_LOLMU</name>
<dbReference type="Proteomes" id="UP001231189">
    <property type="component" value="Unassembled WGS sequence"/>
</dbReference>